<feature type="chain" id="PRO_5042573330" description="Protein-arginine deiminase C-terminal domain-containing protein" evidence="1">
    <location>
        <begin position="27"/>
        <end position="621"/>
    </location>
</feature>
<dbReference type="Gene3D" id="3.75.10.10">
    <property type="entry name" value="L-arginine/glycine Amidinotransferase, Chain A"/>
    <property type="match status" value="1"/>
</dbReference>
<accession>A0AAJ0CRT3</accession>
<keyword evidence="4" id="KW-1185">Reference proteome</keyword>
<organism evidence="3 4">
    <name type="scientific">Conoideocrella luteorostrata</name>
    <dbReference type="NCBI Taxonomy" id="1105319"/>
    <lineage>
        <taxon>Eukaryota</taxon>
        <taxon>Fungi</taxon>
        <taxon>Dikarya</taxon>
        <taxon>Ascomycota</taxon>
        <taxon>Pezizomycotina</taxon>
        <taxon>Sordariomycetes</taxon>
        <taxon>Hypocreomycetidae</taxon>
        <taxon>Hypocreales</taxon>
        <taxon>Clavicipitaceae</taxon>
        <taxon>Conoideocrella</taxon>
    </lineage>
</organism>
<dbReference type="SUPFAM" id="SSF55909">
    <property type="entry name" value="Pentein"/>
    <property type="match status" value="1"/>
</dbReference>
<feature type="signal peptide" evidence="1">
    <location>
        <begin position="1"/>
        <end position="26"/>
    </location>
</feature>
<feature type="domain" description="Protein-arginine deiminase C-terminal" evidence="2">
    <location>
        <begin position="207"/>
        <end position="618"/>
    </location>
</feature>
<dbReference type="InterPro" id="IPR013530">
    <property type="entry name" value="PAD_C"/>
</dbReference>
<dbReference type="InterPro" id="IPR036556">
    <property type="entry name" value="PAD_central_sf"/>
</dbReference>
<dbReference type="InterPro" id="IPR004303">
    <property type="entry name" value="PAD"/>
</dbReference>
<name>A0AAJ0CRT3_9HYPO</name>
<proteinExistence type="predicted"/>
<evidence type="ECO:0000313" key="3">
    <source>
        <dbReference type="EMBL" id="KAK2603603.1"/>
    </source>
</evidence>
<sequence length="621" mass="68332">MTKFSKFRGMVMLGLAMVGSIQPTLATAMSSDIDAIILADTNRDGVVNDLDKDHKYVWSSSHGAIFLPNIGDEHHRCETRDANGGLFSNLELAACNDASGDILVSPRFAAPLRTLPIQGLSEDAVGRIYTKPASSINLVRLFYLSGSDINSSSDWTLLQPELSFNTTTLAKGLTLAIDGRQLVTDPTTWNGKIDVIFEVADSGKKGSDFVNMKQAPVLVHHHLQKPDTVLTLETKEGVSKWQAPFVRTLHDVLNTLPSKIPLRVLNNSDEVWGQDFMEPAFASMPGPKGPISIRVLIRSAQSTRVNGRKIFEQLRGSGIGGWQPGAGSGFGWEEINSGGNIEAIPPHVSRSGIPYLSGRVLLGKHFDKYPAQSMIDFFEAQGEQKPLFLEAGWLVVGHIDEMVQFLPADNKLGFVMAMPDTHAAYDLLRGLNSSGHGSTPMLSYSGDTSPDNGTLFLDPRLRNTSVASFLSNVKSVKTNEYAQKFLDHNRMLLLQELPIEDKDVLRIPALWKDLTYPWPRSTDGVPTRLHRAAPGERQLGSLLPSAVNGVVLGSQYLAPKPWGPVVDGHDVLEEAIRKVYERANMTVTFIDDYMSHHVRGGEVHCGTNVFRNTDVEWWRSE</sequence>
<dbReference type="GO" id="GO:0005737">
    <property type="term" value="C:cytoplasm"/>
    <property type="evidence" value="ECO:0007669"/>
    <property type="project" value="InterPro"/>
</dbReference>
<gene>
    <name evidence="3" type="ORF">QQS21_004184</name>
</gene>
<dbReference type="PANTHER" id="PTHR10837:SF8">
    <property type="entry name" value="PROTEIN-ARGININE DEIMINASE"/>
    <property type="match status" value="1"/>
</dbReference>
<evidence type="ECO:0000256" key="1">
    <source>
        <dbReference type="SAM" id="SignalP"/>
    </source>
</evidence>
<evidence type="ECO:0000259" key="2">
    <source>
        <dbReference type="Pfam" id="PF03068"/>
    </source>
</evidence>
<dbReference type="AlphaFoldDB" id="A0AAJ0CRT3"/>
<comment type="caution">
    <text evidence="3">The sequence shown here is derived from an EMBL/GenBank/DDBJ whole genome shotgun (WGS) entry which is preliminary data.</text>
</comment>
<keyword evidence="1" id="KW-0732">Signal</keyword>
<dbReference type="Pfam" id="PF03068">
    <property type="entry name" value="PAD"/>
    <property type="match status" value="1"/>
</dbReference>
<dbReference type="PANTHER" id="PTHR10837">
    <property type="entry name" value="PEPTIDYLARGININE DEIMINASE"/>
    <property type="match status" value="1"/>
</dbReference>
<dbReference type="EMBL" id="JASWJB010000060">
    <property type="protein sequence ID" value="KAK2603603.1"/>
    <property type="molecule type" value="Genomic_DNA"/>
</dbReference>
<dbReference type="GO" id="GO:0004668">
    <property type="term" value="F:protein-arginine deiminase activity"/>
    <property type="evidence" value="ECO:0007669"/>
    <property type="project" value="InterPro"/>
</dbReference>
<dbReference type="SUPFAM" id="SSF110083">
    <property type="entry name" value="Peptidylarginine deiminase Pad4, middle domain"/>
    <property type="match status" value="1"/>
</dbReference>
<reference evidence="3" key="1">
    <citation type="submission" date="2023-06" db="EMBL/GenBank/DDBJ databases">
        <title>Conoideocrella luteorostrata (Hypocreales: Clavicipitaceae), a potential biocontrol fungus for elongate hemlock scale in United States Christmas tree production areas.</title>
        <authorList>
            <person name="Barrett H."/>
            <person name="Lovett B."/>
            <person name="Macias A.M."/>
            <person name="Stajich J.E."/>
            <person name="Kasson M.T."/>
        </authorList>
    </citation>
    <scope>NUCLEOTIDE SEQUENCE</scope>
    <source>
        <strain evidence="3">ARSEF 14590</strain>
    </source>
</reference>
<dbReference type="GO" id="GO:0005509">
    <property type="term" value="F:calcium ion binding"/>
    <property type="evidence" value="ECO:0007669"/>
    <property type="project" value="InterPro"/>
</dbReference>
<dbReference type="Proteomes" id="UP001251528">
    <property type="component" value="Unassembled WGS sequence"/>
</dbReference>
<protein>
    <recommendedName>
        <fullName evidence="2">Protein-arginine deiminase C-terminal domain-containing protein</fullName>
    </recommendedName>
</protein>
<evidence type="ECO:0000313" key="4">
    <source>
        <dbReference type="Proteomes" id="UP001251528"/>
    </source>
</evidence>